<protein>
    <submittedName>
        <fullName evidence="3">Uncharacterized protein</fullName>
    </submittedName>
</protein>
<dbReference type="OrthoDB" id="5343018at2759"/>
<dbReference type="OMA" id="ILSNAWH"/>
<feature type="region of interest" description="Disordered" evidence="2">
    <location>
        <begin position="320"/>
        <end position="342"/>
    </location>
</feature>
<dbReference type="HOGENOM" id="CLU_009921_0_0_1"/>
<dbReference type="AlphaFoldDB" id="M2MSM5"/>
<dbReference type="Proteomes" id="UP000011761">
    <property type="component" value="Unassembled WGS sequence"/>
</dbReference>
<dbReference type="RefSeq" id="XP_007673000.1">
    <property type="nucleotide sequence ID" value="XM_007674810.1"/>
</dbReference>
<evidence type="ECO:0000313" key="4">
    <source>
        <dbReference type="Proteomes" id="UP000011761"/>
    </source>
</evidence>
<proteinExistence type="predicted"/>
<dbReference type="STRING" id="717646.M2MSM5"/>
<accession>M2MSM5</accession>
<dbReference type="GeneID" id="19111184"/>
<reference evidence="3 4" key="1">
    <citation type="journal article" date="2012" name="PLoS Pathog.">
        <title>Diverse lifestyles and strategies of plant pathogenesis encoded in the genomes of eighteen Dothideomycetes fungi.</title>
        <authorList>
            <person name="Ohm R.A."/>
            <person name="Feau N."/>
            <person name="Henrissat B."/>
            <person name="Schoch C.L."/>
            <person name="Horwitz B.A."/>
            <person name="Barry K.W."/>
            <person name="Condon B.J."/>
            <person name="Copeland A.C."/>
            <person name="Dhillon B."/>
            <person name="Glaser F."/>
            <person name="Hesse C.N."/>
            <person name="Kosti I."/>
            <person name="LaButti K."/>
            <person name="Lindquist E.A."/>
            <person name="Lucas S."/>
            <person name="Salamov A.A."/>
            <person name="Bradshaw R.E."/>
            <person name="Ciuffetti L."/>
            <person name="Hamelin R.C."/>
            <person name="Kema G.H.J."/>
            <person name="Lawrence C."/>
            <person name="Scott J.A."/>
            <person name="Spatafora J.W."/>
            <person name="Turgeon B.G."/>
            <person name="de Wit P.J.G.M."/>
            <person name="Zhong S."/>
            <person name="Goodwin S.B."/>
            <person name="Grigoriev I.V."/>
        </authorList>
    </citation>
    <scope>NUCLEOTIDE SEQUENCE [LARGE SCALE GENOMIC DNA]</scope>
    <source>
        <strain evidence="3 4">UAMH 10762</strain>
    </source>
</reference>
<evidence type="ECO:0000256" key="1">
    <source>
        <dbReference type="SAM" id="Coils"/>
    </source>
</evidence>
<dbReference type="EMBL" id="KB445551">
    <property type="protein sequence ID" value="EMC99881.1"/>
    <property type="molecule type" value="Genomic_DNA"/>
</dbReference>
<gene>
    <name evidence="3" type="ORF">BAUCODRAFT_30292</name>
</gene>
<organism evidence="3 4">
    <name type="scientific">Baudoinia panamericana (strain UAMH 10762)</name>
    <name type="common">Angels' share fungus</name>
    <name type="synonym">Baudoinia compniacensis (strain UAMH 10762)</name>
    <dbReference type="NCBI Taxonomy" id="717646"/>
    <lineage>
        <taxon>Eukaryota</taxon>
        <taxon>Fungi</taxon>
        <taxon>Dikarya</taxon>
        <taxon>Ascomycota</taxon>
        <taxon>Pezizomycotina</taxon>
        <taxon>Dothideomycetes</taxon>
        <taxon>Dothideomycetidae</taxon>
        <taxon>Mycosphaerellales</taxon>
        <taxon>Teratosphaeriaceae</taxon>
        <taxon>Baudoinia</taxon>
    </lineage>
</organism>
<feature type="compositionally biased region" description="Basic and acidic residues" evidence="2">
    <location>
        <begin position="17"/>
        <end position="29"/>
    </location>
</feature>
<feature type="compositionally biased region" description="Polar residues" evidence="2">
    <location>
        <begin position="30"/>
        <end position="41"/>
    </location>
</feature>
<evidence type="ECO:0000256" key="2">
    <source>
        <dbReference type="SAM" id="MobiDB-lite"/>
    </source>
</evidence>
<dbReference type="KEGG" id="bcom:BAUCODRAFT_30292"/>
<feature type="region of interest" description="Disordered" evidence="2">
    <location>
        <begin position="1"/>
        <end position="75"/>
    </location>
</feature>
<dbReference type="eggNOG" id="ENOG502SAZV">
    <property type="taxonomic scope" value="Eukaryota"/>
</dbReference>
<evidence type="ECO:0000313" key="3">
    <source>
        <dbReference type="EMBL" id="EMC99881.1"/>
    </source>
</evidence>
<feature type="compositionally biased region" description="Polar residues" evidence="2">
    <location>
        <begin position="65"/>
        <end position="75"/>
    </location>
</feature>
<name>M2MSM5_BAUPA</name>
<keyword evidence="1" id="KW-0175">Coiled coil</keyword>
<feature type="region of interest" description="Disordered" evidence="2">
    <location>
        <begin position="101"/>
        <end position="127"/>
    </location>
</feature>
<feature type="coiled-coil region" evidence="1">
    <location>
        <begin position="223"/>
        <end position="307"/>
    </location>
</feature>
<sequence length="825" mass="90248">MSSLSQALESPLTVNGWHEEQLPDHDDQTSSKPLSGTGASRQTRRLQLRNAGFRAPAVPSRKVTPKSTSTSTNWSAMSGLLSGSDVENRSPSLGVKTQPLMVGKSRKSSSVLQEIDNGGGVSVGRPKKARAHVPSARLFDNHIDTAPASDSAYIDLLSSPQPPRSTIRAKSVRAKAKMSKPRRSVSGEARMYIDHLEAELASVQSQLQAVNSPSVTREKTSRMRTLNYETRQLQDEVAEWEAKYEQRVQEIVEEHCGVEVGLRAQIRRLEEDAEETAYRLQELEAEVEDARRNVEAVEAANVQLEKRLGIMSELLAASPGKVDSQAETPGFRGRHRRPKSMLPRFPTASSLVASPERAARTQPTSPLFTFSHAGQTVPQGLEETSSSQSEVHSDAESVFSERQGLNGSVTSLEASDGGILPFNPWTLQAVQSAKSRPARRMRRFGPGTHGPKALILPSTSQCDFVPSSAPPLERCETTPAFAFPLPQYDRGEQEDGSPSTMVVRRRASTTADQTTLENLAASPFLQVPVLSPCAATAENDFDGGDSMLCPLSAQSQATTREYSSLGSAAGRNLMDELWAVRTVESALSFEEPSRAAEDAIPSNLDAEDTTLPHGKEVAEGTGVHSVLSTDSRIRPIQLRQRARSQSVECNVSTWQRLHALFGDLRHAPIALAQHVIQKAASRIRIPKPLLNVQWWLVGVLLGPMARRRMLTSRSQCNERRPLLEAYSPPQTGTDDAMAYGTMYHTPPGSPKLVGKTGGEGEKRVEGKKCMHWTKHSPWLWLKLSITLAFAVGVAFKEGPGYLMKKTLCGCNRKKDQRQQSALLEA</sequence>
<keyword evidence="4" id="KW-1185">Reference proteome</keyword>